<feature type="binding site" evidence="13">
    <location>
        <position position="279"/>
    </location>
    <ligand>
        <name>NADPH</name>
        <dbReference type="ChEBI" id="CHEBI:57783"/>
    </ligand>
</feature>
<feature type="binding site" evidence="13">
    <location>
        <position position="256"/>
    </location>
    <ligand>
        <name>sn-glycerol 3-phosphate</name>
        <dbReference type="ChEBI" id="CHEBI:57597"/>
    </ligand>
</feature>
<dbReference type="PIRSF" id="PIRSF000114">
    <property type="entry name" value="Glycerol-3-P_dh"/>
    <property type="match status" value="1"/>
</dbReference>
<evidence type="ECO:0000256" key="16">
    <source>
        <dbReference type="PIRSR" id="PIRSR000114-3"/>
    </source>
</evidence>
<feature type="binding site" evidence="13">
    <location>
        <position position="34"/>
    </location>
    <ligand>
        <name>NADPH</name>
        <dbReference type="ChEBI" id="CHEBI:57783"/>
    </ligand>
</feature>
<comment type="function">
    <text evidence="13">Catalyzes the reduction of the glycolytic intermediate dihydroxyacetone phosphate (DHAP) to sn-glycerol 3-phosphate (G3P), the key precursor for phospholipid synthesis.</text>
</comment>
<feature type="binding site" evidence="15">
    <location>
        <position position="108"/>
    </location>
    <ligand>
        <name>substrate</name>
    </ligand>
</feature>
<dbReference type="SUPFAM" id="SSF51735">
    <property type="entry name" value="NAD(P)-binding Rossmann-fold domains"/>
    <property type="match status" value="1"/>
</dbReference>
<dbReference type="NCBIfam" id="NF000942">
    <property type="entry name" value="PRK00094.1-4"/>
    <property type="match status" value="1"/>
</dbReference>
<dbReference type="InterPro" id="IPR013328">
    <property type="entry name" value="6PGD_dom2"/>
</dbReference>
<feature type="binding site" evidence="13">
    <location>
        <position position="138"/>
    </location>
    <ligand>
        <name>sn-glycerol 3-phosphate</name>
        <dbReference type="ChEBI" id="CHEBI:57597"/>
    </ligand>
</feature>
<dbReference type="AlphaFoldDB" id="A0A1C3E604"/>
<comment type="catalytic activity">
    <reaction evidence="9">
        <text>sn-glycerol 3-phosphate + NADP(+) = dihydroxyacetone phosphate + NADPH + H(+)</text>
        <dbReference type="Rhea" id="RHEA:11096"/>
        <dbReference type="ChEBI" id="CHEBI:15378"/>
        <dbReference type="ChEBI" id="CHEBI:57597"/>
        <dbReference type="ChEBI" id="CHEBI:57642"/>
        <dbReference type="ChEBI" id="CHEBI:57783"/>
        <dbReference type="ChEBI" id="CHEBI:58349"/>
        <dbReference type="EC" id="1.1.1.94"/>
    </reaction>
    <physiologicalReaction direction="right-to-left" evidence="9">
        <dbReference type="Rhea" id="RHEA:11098"/>
    </physiologicalReaction>
</comment>
<dbReference type="PROSITE" id="PS00957">
    <property type="entry name" value="NAD_G3PDH"/>
    <property type="match status" value="1"/>
</dbReference>
<evidence type="ECO:0000313" key="20">
    <source>
        <dbReference type="EMBL" id="ODA28677.1"/>
    </source>
</evidence>
<dbReference type="EC" id="1.1.1.94" evidence="10 13"/>
<dbReference type="FunFam" id="1.10.1040.10:FF:000001">
    <property type="entry name" value="Glycerol-3-phosphate dehydrogenase [NAD(P)+]"/>
    <property type="match status" value="1"/>
</dbReference>
<reference evidence="20 21" key="1">
    <citation type="submission" date="2016-05" db="EMBL/GenBank/DDBJ databases">
        <title>Genomic and physiological characterization of Planctopirus sp. isolated from fresh water lake.</title>
        <authorList>
            <person name="Subhash Y."/>
            <person name="Ramana C."/>
        </authorList>
    </citation>
    <scope>NUCLEOTIDE SEQUENCE [LARGE SCALE GENOMIC DNA]</scope>
    <source>
        <strain evidence="20 21">JC280</strain>
    </source>
</reference>
<dbReference type="FunFam" id="3.40.50.720:FF:000019">
    <property type="entry name" value="Glycerol-3-phosphate dehydrogenase [NAD(P)+]"/>
    <property type="match status" value="1"/>
</dbReference>
<dbReference type="UniPathway" id="UPA00940"/>
<feature type="binding site" evidence="16">
    <location>
        <position position="85"/>
    </location>
    <ligand>
        <name>NAD(+)</name>
        <dbReference type="ChEBI" id="CHEBI:57540"/>
    </ligand>
</feature>
<proteinExistence type="inferred from homology"/>
<feature type="binding site" evidence="13">
    <location>
        <position position="140"/>
    </location>
    <ligand>
        <name>NADPH</name>
        <dbReference type="ChEBI" id="CHEBI:57783"/>
    </ligand>
</feature>
<feature type="binding site" evidence="13">
    <location>
        <position position="244"/>
    </location>
    <ligand>
        <name>sn-glycerol 3-phosphate</name>
        <dbReference type="ChEBI" id="CHEBI:57597"/>
    </ligand>
</feature>
<feature type="binding site" evidence="15">
    <location>
        <begin position="255"/>
        <end position="256"/>
    </location>
    <ligand>
        <name>substrate</name>
    </ligand>
</feature>
<dbReference type="InterPro" id="IPR006168">
    <property type="entry name" value="G3P_DH_NAD-dep"/>
</dbReference>
<dbReference type="Pfam" id="PF07479">
    <property type="entry name" value="NAD_Gly3P_dh_C"/>
    <property type="match status" value="1"/>
</dbReference>
<evidence type="ECO:0000256" key="9">
    <source>
        <dbReference type="ARBA" id="ARBA00052716"/>
    </source>
</evidence>
<dbReference type="InterPro" id="IPR036291">
    <property type="entry name" value="NAD(P)-bd_dom_sf"/>
</dbReference>
<sequence length="345" mass="37342">MTTRLTILGGGAMGTACAMLLAEQPHQQVSIWVRDQDQATEIQSTRENRRFLPGCKLNDNIFITSDIHVAINHCDYLVLAIPCQFLRQSLQLVRNSLPEAVPVISVIKGVENGTFQRPSQIVTEILGPRSVAILSGPSHAEELAHRLPATVVASSEDLELACRVQQMFSTERFRIYTNADTLGVEYAGALKNVIAIACGICDGLGFGDNAKSALMTRGLVEMQRFGVYFGGHPMTFTGLAGMGDLITTCVSPYGRNRKVGFRLGSGESISDILHSMEGVAEGVATSKSVAEIALRHRLDLPIMQQVYEVLFCGKTPQKATMALLERPPRSESAEIAAIVEATPAL</sequence>
<evidence type="ECO:0000256" key="14">
    <source>
        <dbReference type="PIRSR" id="PIRSR000114-1"/>
    </source>
</evidence>
<feature type="binding site" evidence="13">
    <location>
        <position position="255"/>
    </location>
    <ligand>
        <name>NADPH</name>
        <dbReference type="ChEBI" id="CHEBI:57783"/>
    </ligand>
</feature>
<dbReference type="RefSeq" id="WP_068852206.1">
    <property type="nucleotide sequence ID" value="NZ_LYDR01000152.1"/>
</dbReference>
<evidence type="ECO:0000256" key="6">
    <source>
        <dbReference type="ARBA" id="ARBA00023098"/>
    </source>
</evidence>
<comment type="catalytic activity">
    <reaction evidence="13">
        <text>sn-glycerol 3-phosphate + NAD(+) = dihydroxyacetone phosphate + NADH + H(+)</text>
        <dbReference type="Rhea" id="RHEA:11092"/>
        <dbReference type="ChEBI" id="CHEBI:15378"/>
        <dbReference type="ChEBI" id="CHEBI:57540"/>
        <dbReference type="ChEBI" id="CHEBI:57597"/>
        <dbReference type="ChEBI" id="CHEBI:57642"/>
        <dbReference type="ChEBI" id="CHEBI:57945"/>
        <dbReference type="EC" id="1.1.1.94"/>
    </reaction>
</comment>
<dbReference type="Gene3D" id="1.10.1040.10">
    <property type="entry name" value="N-(1-d-carboxylethyl)-l-norvaline Dehydrogenase, domain 2"/>
    <property type="match status" value="1"/>
</dbReference>
<comment type="subcellular location">
    <subcellularLocation>
        <location evidence="13">Cytoplasm</location>
    </subcellularLocation>
</comment>
<keyword evidence="21" id="KW-1185">Reference proteome</keyword>
<evidence type="ECO:0000256" key="10">
    <source>
        <dbReference type="ARBA" id="ARBA00066687"/>
    </source>
</evidence>
<keyword evidence="5 13" id="KW-0520">NAD</keyword>
<dbReference type="Pfam" id="PF01210">
    <property type="entry name" value="NAD_Gly3P_dh_N"/>
    <property type="match status" value="1"/>
</dbReference>
<dbReference type="InterPro" id="IPR011128">
    <property type="entry name" value="G3P_DH_NAD-dep_N"/>
</dbReference>
<comment type="caution">
    <text evidence="20">The sequence shown here is derived from an EMBL/GenBank/DDBJ whole genome shotgun (WGS) entry which is preliminary data.</text>
</comment>
<keyword evidence="6 13" id="KW-0443">Lipid metabolism</keyword>
<feature type="binding site" evidence="13">
    <location>
        <position position="108"/>
    </location>
    <ligand>
        <name>sn-glycerol 3-phosphate</name>
        <dbReference type="ChEBI" id="CHEBI:57597"/>
    </ligand>
</feature>
<dbReference type="InterPro" id="IPR008927">
    <property type="entry name" value="6-PGluconate_DH-like_C_sf"/>
</dbReference>
<evidence type="ECO:0000256" key="3">
    <source>
        <dbReference type="ARBA" id="ARBA00022857"/>
    </source>
</evidence>
<evidence type="ECO:0000256" key="4">
    <source>
        <dbReference type="ARBA" id="ARBA00023002"/>
    </source>
</evidence>
<accession>A0A1C3E604</accession>
<dbReference type="HAMAP" id="MF_00394">
    <property type="entry name" value="NAD_Glyc3P_dehydrog"/>
    <property type="match status" value="1"/>
</dbReference>
<evidence type="ECO:0000256" key="11">
    <source>
        <dbReference type="ARBA" id="ARBA00069372"/>
    </source>
</evidence>
<evidence type="ECO:0000256" key="5">
    <source>
        <dbReference type="ARBA" id="ARBA00023027"/>
    </source>
</evidence>
<protein>
    <recommendedName>
        <fullName evidence="11 13">Glycerol-3-phosphate dehydrogenase [NAD(P)+]</fullName>
        <ecNumber evidence="10 13">1.1.1.94</ecNumber>
    </recommendedName>
    <alternativeName>
        <fullName evidence="13">NAD(P)(+)-dependent glycerol-3-phosphate dehydrogenase</fullName>
    </alternativeName>
    <alternativeName>
        <fullName evidence="12 13">NAD(P)H-dependent dihydroxyacetone-phosphate reductase</fullName>
    </alternativeName>
</protein>
<evidence type="ECO:0000256" key="17">
    <source>
        <dbReference type="RuleBase" id="RU000437"/>
    </source>
</evidence>
<comment type="similarity">
    <text evidence="1 13 17">Belongs to the NAD-dependent glycerol-3-phosphate dehydrogenase family.</text>
</comment>
<dbReference type="SUPFAM" id="SSF48179">
    <property type="entry name" value="6-phosphogluconate dehydrogenase C-terminal domain-like"/>
    <property type="match status" value="1"/>
</dbReference>
<dbReference type="GO" id="GO:0005975">
    <property type="term" value="P:carbohydrate metabolic process"/>
    <property type="evidence" value="ECO:0007669"/>
    <property type="project" value="InterPro"/>
</dbReference>
<keyword evidence="7 13" id="KW-0594">Phospholipid biosynthesis</keyword>
<dbReference type="PRINTS" id="PR00077">
    <property type="entry name" value="GPDHDRGNASE"/>
</dbReference>
<gene>
    <name evidence="13" type="primary">gpsA</name>
    <name evidence="20" type="ORF">A6X21_13440</name>
</gene>
<feature type="domain" description="Glycerol-3-phosphate dehydrogenase NAD-dependent C-terminal" evidence="19">
    <location>
        <begin position="180"/>
        <end position="319"/>
    </location>
</feature>
<evidence type="ECO:0000256" key="7">
    <source>
        <dbReference type="ARBA" id="ARBA00023209"/>
    </source>
</evidence>
<organism evidence="20 21">
    <name type="scientific">Planctopirus hydrillae</name>
    <dbReference type="NCBI Taxonomy" id="1841610"/>
    <lineage>
        <taxon>Bacteria</taxon>
        <taxon>Pseudomonadati</taxon>
        <taxon>Planctomycetota</taxon>
        <taxon>Planctomycetia</taxon>
        <taxon>Planctomycetales</taxon>
        <taxon>Planctomycetaceae</taxon>
        <taxon>Planctopirus</taxon>
    </lineage>
</organism>
<dbReference type="GO" id="GO:0141152">
    <property type="term" value="F:glycerol-3-phosphate dehydrogenase (NAD+) activity"/>
    <property type="evidence" value="ECO:0007669"/>
    <property type="project" value="RHEA"/>
</dbReference>
<dbReference type="PANTHER" id="PTHR11728:SF1">
    <property type="entry name" value="GLYCEROL-3-PHOSPHATE DEHYDROGENASE [NAD(+)] 2, CHLOROPLASTIC"/>
    <property type="match status" value="1"/>
</dbReference>
<dbReference type="STRING" id="1841610.A6X21_13440"/>
<evidence type="ECO:0000256" key="15">
    <source>
        <dbReference type="PIRSR" id="PIRSR000114-2"/>
    </source>
</evidence>
<dbReference type="GO" id="GO:0006650">
    <property type="term" value="P:glycerophospholipid metabolic process"/>
    <property type="evidence" value="ECO:0007669"/>
    <property type="project" value="UniProtKB-UniRule"/>
</dbReference>
<feature type="binding site" evidence="13">
    <location>
        <position position="108"/>
    </location>
    <ligand>
        <name>NADPH</name>
        <dbReference type="ChEBI" id="CHEBI:57783"/>
    </ligand>
</feature>
<dbReference type="Proteomes" id="UP000094828">
    <property type="component" value="Unassembled WGS sequence"/>
</dbReference>
<dbReference type="GO" id="GO:0005829">
    <property type="term" value="C:cytosol"/>
    <property type="evidence" value="ECO:0007669"/>
    <property type="project" value="TreeGrafter"/>
</dbReference>
<dbReference type="EMBL" id="LYDR01000152">
    <property type="protein sequence ID" value="ODA28677.1"/>
    <property type="molecule type" value="Genomic_DNA"/>
</dbReference>
<dbReference type="GO" id="GO:0008654">
    <property type="term" value="P:phospholipid biosynthetic process"/>
    <property type="evidence" value="ECO:0007669"/>
    <property type="project" value="UniProtKB-KW"/>
</dbReference>
<keyword evidence="2 13" id="KW-0444">Lipid biosynthesis</keyword>
<dbReference type="GO" id="GO:0141153">
    <property type="term" value="F:glycerol-3-phosphate dehydrogenase (NADP+) activity"/>
    <property type="evidence" value="ECO:0007669"/>
    <property type="project" value="RHEA"/>
</dbReference>
<keyword evidence="13" id="KW-0963">Cytoplasm</keyword>
<evidence type="ECO:0000256" key="2">
    <source>
        <dbReference type="ARBA" id="ARBA00022516"/>
    </source>
</evidence>
<dbReference type="OrthoDB" id="9812273at2"/>
<evidence type="ECO:0000256" key="1">
    <source>
        <dbReference type="ARBA" id="ARBA00011009"/>
    </source>
</evidence>
<evidence type="ECO:0000256" key="12">
    <source>
        <dbReference type="ARBA" id="ARBA00080511"/>
    </source>
</evidence>
<feature type="active site" description="Proton acceptor" evidence="13 14">
    <location>
        <position position="191"/>
    </location>
</feature>
<dbReference type="GO" id="GO:0046167">
    <property type="term" value="P:glycerol-3-phosphate biosynthetic process"/>
    <property type="evidence" value="ECO:0007669"/>
    <property type="project" value="UniProtKB-UniRule"/>
</dbReference>
<keyword evidence="3 13" id="KW-0521">NADP</keyword>
<dbReference type="PROSITE" id="PS51257">
    <property type="entry name" value="PROKAR_LIPOPROTEIN"/>
    <property type="match status" value="1"/>
</dbReference>
<keyword evidence="8 13" id="KW-1208">Phospholipid metabolism</keyword>
<feature type="binding site" evidence="13">
    <location>
        <position position="255"/>
    </location>
    <ligand>
        <name>sn-glycerol 3-phosphate</name>
        <dbReference type="ChEBI" id="CHEBI:57597"/>
    </ligand>
</feature>
<comment type="pathway">
    <text evidence="13">Membrane lipid metabolism; glycerophospholipid metabolism.</text>
</comment>
<dbReference type="NCBIfam" id="NF000940">
    <property type="entry name" value="PRK00094.1-2"/>
    <property type="match status" value="1"/>
</dbReference>
<name>A0A1C3E604_9PLAN</name>
<evidence type="ECO:0000256" key="13">
    <source>
        <dbReference type="HAMAP-Rule" id="MF_00394"/>
    </source>
</evidence>
<dbReference type="InterPro" id="IPR006109">
    <property type="entry name" value="G3P_DH_NAD-dep_C"/>
</dbReference>
<feature type="binding site" evidence="13">
    <location>
        <position position="191"/>
    </location>
    <ligand>
        <name>sn-glycerol 3-phosphate</name>
        <dbReference type="ChEBI" id="CHEBI:57597"/>
    </ligand>
</feature>
<dbReference type="PANTHER" id="PTHR11728">
    <property type="entry name" value="GLYCEROL-3-PHOSPHATE DEHYDROGENASE"/>
    <property type="match status" value="1"/>
</dbReference>
<evidence type="ECO:0000313" key="21">
    <source>
        <dbReference type="Proteomes" id="UP000094828"/>
    </source>
</evidence>
<feature type="binding site" evidence="13">
    <location>
        <position position="136"/>
    </location>
    <ligand>
        <name>sn-glycerol 3-phosphate</name>
        <dbReference type="ChEBI" id="CHEBI:57597"/>
    </ligand>
</feature>
<keyword evidence="4 13" id="KW-0560">Oxidoreductase</keyword>
<dbReference type="GO" id="GO:0051287">
    <property type="term" value="F:NAD binding"/>
    <property type="evidence" value="ECO:0007669"/>
    <property type="project" value="InterPro"/>
</dbReference>
<comment type="caution">
    <text evidence="13">Lacks conserved residue(s) required for the propagation of feature annotation.</text>
</comment>
<feature type="binding site" evidence="16">
    <location>
        <position position="255"/>
    </location>
    <ligand>
        <name>NAD(+)</name>
        <dbReference type="ChEBI" id="CHEBI:57540"/>
    </ligand>
</feature>
<feature type="binding site" evidence="16">
    <location>
        <position position="140"/>
    </location>
    <ligand>
        <name>NAD(+)</name>
        <dbReference type="ChEBI" id="CHEBI:57540"/>
    </ligand>
</feature>
<keyword evidence="13" id="KW-0547">Nucleotide-binding</keyword>
<feature type="binding site" evidence="16">
    <location>
        <begin position="9"/>
        <end position="14"/>
    </location>
    <ligand>
        <name>NAD(+)</name>
        <dbReference type="ChEBI" id="CHEBI:57540"/>
    </ligand>
</feature>
<feature type="domain" description="Glycerol-3-phosphate dehydrogenase NAD-dependent N-terminal" evidence="18">
    <location>
        <begin position="5"/>
        <end position="160"/>
    </location>
</feature>
<feature type="binding site" evidence="13">
    <location>
        <position position="281"/>
    </location>
    <ligand>
        <name>NADPH</name>
        <dbReference type="ChEBI" id="CHEBI:57783"/>
    </ligand>
</feature>
<evidence type="ECO:0000259" key="18">
    <source>
        <dbReference type="Pfam" id="PF01210"/>
    </source>
</evidence>
<evidence type="ECO:0000256" key="8">
    <source>
        <dbReference type="ARBA" id="ARBA00023264"/>
    </source>
</evidence>
<dbReference type="GO" id="GO:0046168">
    <property type="term" value="P:glycerol-3-phosphate catabolic process"/>
    <property type="evidence" value="ECO:0007669"/>
    <property type="project" value="InterPro"/>
</dbReference>
<dbReference type="Gene3D" id="3.40.50.720">
    <property type="entry name" value="NAD(P)-binding Rossmann-like Domain"/>
    <property type="match status" value="1"/>
</dbReference>
<evidence type="ECO:0000259" key="19">
    <source>
        <dbReference type="Pfam" id="PF07479"/>
    </source>
</evidence>